<protein>
    <submittedName>
        <fullName evidence="2">Uncharacterized protein</fullName>
    </submittedName>
</protein>
<evidence type="ECO:0000256" key="1">
    <source>
        <dbReference type="SAM" id="MobiDB-lite"/>
    </source>
</evidence>
<sequence>MEEGFVYEHGTGDIGEEDLQVSFFRQRRTELETKLSQECVNSDAADGHSGSKPGAWTGKEEAPMSATLQAENNILLGEIAAMRRQLASYRIAKERAEMASDRRVSPSTHRPRYVAGGVLSDVAQSMLWRNGLFRNGHGL</sequence>
<evidence type="ECO:0000313" key="3">
    <source>
        <dbReference type="EMBL" id="JAC80826.1"/>
    </source>
</evidence>
<dbReference type="AlphaFoldDB" id="A0A061QJE3"/>
<accession>A0A061QJE3</accession>
<reference evidence="2" key="1">
    <citation type="submission" date="2014-05" db="EMBL/GenBank/DDBJ databases">
        <title>The transcriptome of the halophilic microalga Tetraselmis sp. GSL018 isolated from the Great Salt Lake, Utah.</title>
        <authorList>
            <person name="Jinkerson R.E."/>
            <person name="D'Adamo S."/>
            <person name="Posewitz M.C."/>
        </authorList>
    </citation>
    <scope>NUCLEOTIDE SEQUENCE</scope>
    <source>
        <strain evidence="2">GSL018</strain>
    </source>
</reference>
<dbReference type="EMBL" id="GBEZ01004388">
    <property type="protein sequence ID" value="JAC80826.1"/>
    <property type="molecule type" value="Transcribed_RNA"/>
</dbReference>
<gene>
    <name evidence="2" type="ORF">TSPGSL018_30652</name>
    <name evidence="3" type="ORF">TSPGSL018_9365</name>
</gene>
<organism evidence="2">
    <name type="scientific">Tetraselmis sp. GSL018</name>
    <dbReference type="NCBI Taxonomy" id="582737"/>
    <lineage>
        <taxon>Eukaryota</taxon>
        <taxon>Viridiplantae</taxon>
        <taxon>Chlorophyta</taxon>
        <taxon>core chlorophytes</taxon>
        <taxon>Chlorodendrophyceae</taxon>
        <taxon>Chlorodendrales</taxon>
        <taxon>Chlorodendraceae</taxon>
        <taxon>Tetraselmis</taxon>
    </lineage>
</organism>
<proteinExistence type="predicted"/>
<dbReference type="EMBL" id="GBEZ01027555">
    <property type="protein sequence ID" value="JAC59773.1"/>
    <property type="molecule type" value="Transcribed_RNA"/>
</dbReference>
<evidence type="ECO:0000313" key="2">
    <source>
        <dbReference type="EMBL" id="JAC59773.1"/>
    </source>
</evidence>
<name>A0A061QJE3_9CHLO</name>
<feature type="region of interest" description="Disordered" evidence="1">
    <location>
        <begin position="38"/>
        <end position="61"/>
    </location>
</feature>